<dbReference type="InterPro" id="IPR009000">
    <property type="entry name" value="Transl_B-barrel_sf"/>
</dbReference>
<dbReference type="OMA" id="ENMPMKI"/>
<dbReference type="OrthoDB" id="248233at2759"/>
<dbReference type="Pfam" id="PF00009">
    <property type="entry name" value="GTP_EFTU"/>
    <property type="match status" value="1"/>
</dbReference>
<evidence type="ECO:0000313" key="6">
    <source>
        <dbReference type="Proteomes" id="UP000070444"/>
    </source>
</evidence>
<evidence type="ECO:0000256" key="2">
    <source>
        <dbReference type="ARBA" id="ARBA00022741"/>
    </source>
</evidence>
<name>A0A137P8C1_CONC2</name>
<dbReference type="PANTHER" id="PTHR43721:SF9">
    <property type="entry name" value="GTP-BINDING PROTEIN 1"/>
    <property type="match status" value="1"/>
</dbReference>
<dbReference type="SUPFAM" id="SSF50447">
    <property type="entry name" value="Translation proteins"/>
    <property type="match status" value="1"/>
</dbReference>
<dbReference type="InterPro" id="IPR000795">
    <property type="entry name" value="T_Tr_GTP-bd_dom"/>
</dbReference>
<dbReference type="STRING" id="796925.A0A137P8C1"/>
<keyword evidence="5" id="KW-0378">Hydrolase</keyword>
<evidence type="ECO:0000313" key="5">
    <source>
        <dbReference type="EMBL" id="KXN71253.1"/>
    </source>
</evidence>
<dbReference type="InterPro" id="IPR050055">
    <property type="entry name" value="EF-Tu_GTPase"/>
</dbReference>
<evidence type="ECO:0000259" key="4">
    <source>
        <dbReference type="PROSITE" id="PS51722"/>
    </source>
</evidence>
<dbReference type="Gene3D" id="3.40.50.300">
    <property type="entry name" value="P-loop containing nucleotide triphosphate hydrolases"/>
    <property type="match status" value="1"/>
</dbReference>
<protein>
    <submittedName>
        <fullName evidence="5">p-loop containing nucleoside triphosphate hydrolase protein</fullName>
    </submittedName>
</protein>
<organism evidence="5 6">
    <name type="scientific">Conidiobolus coronatus (strain ATCC 28846 / CBS 209.66 / NRRL 28638)</name>
    <name type="common">Delacroixia coronata</name>
    <dbReference type="NCBI Taxonomy" id="796925"/>
    <lineage>
        <taxon>Eukaryota</taxon>
        <taxon>Fungi</taxon>
        <taxon>Fungi incertae sedis</taxon>
        <taxon>Zoopagomycota</taxon>
        <taxon>Entomophthoromycotina</taxon>
        <taxon>Entomophthoromycetes</taxon>
        <taxon>Entomophthorales</taxon>
        <taxon>Ancylistaceae</taxon>
        <taxon>Conidiobolus</taxon>
    </lineage>
</organism>
<evidence type="ECO:0000256" key="3">
    <source>
        <dbReference type="ARBA" id="ARBA00023134"/>
    </source>
</evidence>
<keyword evidence="2" id="KW-0547">Nucleotide-binding</keyword>
<dbReference type="Gene3D" id="2.40.30.10">
    <property type="entry name" value="Translation factors"/>
    <property type="match status" value="1"/>
</dbReference>
<feature type="domain" description="Tr-type G" evidence="4">
    <location>
        <begin position="126"/>
        <end position="360"/>
    </location>
</feature>
<dbReference type="SUPFAM" id="SSF52540">
    <property type="entry name" value="P-loop containing nucleoside triphosphate hydrolases"/>
    <property type="match status" value="1"/>
</dbReference>
<accession>A0A137P8C1</accession>
<reference evidence="5 6" key="1">
    <citation type="journal article" date="2015" name="Genome Biol. Evol.">
        <title>Phylogenomic analyses indicate that early fungi evolved digesting cell walls of algal ancestors of land plants.</title>
        <authorList>
            <person name="Chang Y."/>
            <person name="Wang S."/>
            <person name="Sekimoto S."/>
            <person name="Aerts A.L."/>
            <person name="Choi C."/>
            <person name="Clum A."/>
            <person name="LaButti K.M."/>
            <person name="Lindquist E.A."/>
            <person name="Yee Ngan C."/>
            <person name="Ohm R.A."/>
            <person name="Salamov A.A."/>
            <person name="Grigoriev I.V."/>
            <person name="Spatafora J.W."/>
            <person name="Berbee M.L."/>
        </authorList>
    </citation>
    <scope>NUCLEOTIDE SEQUENCE [LARGE SCALE GENOMIC DNA]</scope>
    <source>
        <strain evidence="5 6">NRRL 28638</strain>
    </source>
</reference>
<dbReference type="AlphaFoldDB" id="A0A137P8C1"/>
<dbReference type="InterPro" id="IPR027417">
    <property type="entry name" value="P-loop_NTPase"/>
</dbReference>
<sequence>MSNLDKLWKSKAIKLPPEVDVEGNVEYKRRLNDVSPERLEHLTTQLKWRLSEGDGQAYYELGVADDGVFIGLDSEELKGSLVTLNTMATSLDADLTIVNELIVPNTNRKAVEALVRRRLFDGKSWFSDIRIVLIGSHSSGKSTILGCLTHGIQDNGRGKSRLSLLRHRHEIETGRTSSISHEIIGFQSDGTIVNFNQSSPNLAISWEQICSSSDKIVSFLDTCGHPKYMKTTIRGLTGKSPDYAILVISAESDTIPQMTKEHLGLATMLKIPIMIVLNKIDLIQDNPNRLNKVFTKLIQLLQSVGNNLTPVVISDNDSIETYLTDPSAYLPILLISSVTGENFDLFINLLSKLPATHTQESHTDKEHAEFHVEEVFSVPSAGTVIGGTLLNGMIKSDPNALYHLGPNQNGEFVSVKIKSIYRHRIATQMVRPGQSATLAIVHKVNTDGEIDQPLDAHLSIRSGMVLLGCLTPPSVYYEFEADVTVLYHANVLKALFETMVHCGSICQSAKIVNIKKCKDGDNFTSSSESQRIAGKMGLRTGERGLIKFRFCRRPEFLKLGSPLVIREGNNKLIGKITKVG</sequence>
<dbReference type="InterPro" id="IPR009001">
    <property type="entry name" value="Transl_elong_EF1A/Init_IF2_C"/>
</dbReference>
<dbReference type="EMBL" id="KQ964479">
    <property type="protein sequence ID" value="KXN71253.1"/>
    <property type="molecule type" value="Genomic_DNA"/>
</dbReference>
<keyword evidence="6" id="KW-1185">Reference proteome</keyword>
<dbReference type="GO" id="GO:0003746">
    <property type="term" value="F:translation elongation factor activity"/>
    <property type="evidence" value="ECO:0007669"/>
    <property type="project" value="TreeGrafter"/>
</dbReference>
<dbReference type="PROSITE" id="PS51722">
    <property type="entry name" value="G_TR_2"/>
    <property type="match status" value="1"/>
</dbReference>
<dbReference type="GO" id="GO:0003924">
    <property type="term" value="F:GTPase activity"/>
    <property type="evidence" value="ECO:0007669"/>
    <property type="project" value="InterPro"/>
</dbReference>
<evidence type="ECO:0000256" key="1">
    <source>
        <dbReference type="ARBA" id="ARBA00007249"/>
    </source>
</evidence>
<dbReference type="PANTHER" id="PTHR43721">
    <property type="entry name" value="ELONGATION FACTOR TU-RELATED"/>
    <property type="match status" value="1"/>
</dbReference>
<keyword evidence="3" id="KW-0342">GTP-binding</keyword>
<dbReference type="GO" id="GO:0005525">
    <property type="term" value="F:GTP binding"/>
    <property type="evidence" value="ECO:0007669"/>
    <property type="project" value="UniProtKB-KW"/>
</dbReference>
<proteinExistence type="inferred from homology"/>
<dbReference type="CDD" id="cd03708">
    <property type="entry name" value="GTPBP_III"/>
    <property type="match status" value="1"/>
</dbReference>
<dbReference type="SUPFAM" id="SSF50465">
    <property type="entry name" value="EF-Tu/eEF-1alpha/eIF2-gamma C-terminal domain"/>
    <property type="match status" value="1"/>
</dbReference>
<gene>
    <name evidence="5" type="ORF">CONCODRAFT_6068</name>
</gene>
<comment type="similarity">
    <text evidence="1">Belongs to the TRAFAC class translation factor GTPase superfamily. Classic translation factor GTPase family. EF-Tu/EF-1A subfamily.</text>
</comment>
<dbReference type="Proteomes" id="UP000070444">
    <property type="component" value="Unassembled WGS sequence"/>
</dbReference>